<comment type="caution">
    <text evidence="3">The sequence shown here is derived from an EMBL/GenBank/DDBJ whole genome shotgun (WGS) entry which is preliminary data.</text>
</comment>
<dbReference type="PANTHER" id="PTHR35894">
    <property type="entry name" value="GENERAL SECRETION PATHWAY PROTEIN A-RELATED"/>
    <property type="match status" value="1"/>
</dbReference>
<sequence>MYLEHFKLNRQPFSLTPNTEFYCELPTHQEALNVLLLSLQQGEGFIKILGEVGTGKTLLCRLLLNTLDDSFVTAYIPNPDQSADSLRLSLASELGLHPEKDMPQQKLLEAINMRLLELHRAGKKTILIIDEAQALPEICLEAIRLLTNLETEEKKLMQVVLFGQPELDSKLNQPSLRQLKQRITFSYTLKPLAKHEVDLYLYHRLAKAGYTYGSMFSAAAKKHLYYASGGLPRILNVLCHKALLVSYGKGARMVDASAVKRAIADTECAQAARIRLRSNMRFALISGFALVVVLAVYWKLGLFS</sequence>
<evidence type="ECO:0000313" key="3">
    <source>
        <dbReference type="EMBL" id="KTD38953.1"/>
    </source>
</evidence>
<dbReference type="PANTHER" id="PTHR35894:SF7">
    <property type="entry name" value="GENERAL SECRETION PATHWAY PROTEIN A-RELATED"/>
    <property type="match status" value="1"/>
</dbReference>
<accession>A0A0W0X352</accession>
<evidence type="ECO:0000256" key="1">
    <source>
        <dbReference type="SAM" id="Phobius"/>
    </source>
</evidence>
<feature type="domain" description="ORC1/DEAH AAA+ ATPase" evidence="2">
    <location>
        <begin position="41"/>
        <end position="171"/>
    </location>
</feature>
<dbReference type="InterPro" id="IPR052026">
    <property type="entry name" value="ExeA_AAA_ATPase_DNA-bind"/>
</dbReference>
<dbReference type="Proteomes" id="UP000054858">
    <property type="component" value="Unassembled WGS sequence"/>
</dbReference>
<evidence type="ECO:0000259" key="2">
    <source>
        <dbReference type="Pfam" id="PF13401"/>
    </source>
</evidence>
<dbReference type="PATRIC" id="fig|29423.5.peg.1127"/>
<feature type="transmembrane region" description="Helical" evidence="1">
    <location>
        <begin position="282"/>
        <end position="300"/>
    </location>
</feature>
<dbReference type="InterPro" id="IPR027417">
    <property type="entry name" value="P-loop_NTPase"/>
</dbReference>
<dbReference type="RefSeq" id="WP_035895846.1">
    <property type="nucleotide sequence ID" value="NZ_KV441804.1"/>
</dbReference>
<protein>
    <recommendedName>
        <fullName evidence="2">ORC1/DEAH AAA+ ATPase domain-containing protein</fullName>
    </recommendedName>
</protein>
<dbReference type="AlphaFoldDB" id="A0A0W0X352"/>
<dbReference type="EMBL" id="LNYP01000023">
    <property type="protein sequence ID" value="KTD38953.1"/>
    <property type="molecule type" value="Genomic_DNA"/>
</dbReference>
<reference evidence="3 4" key="1">
    <citation type="submission" date="2015-11" db="EMBL/GenBank/DDBJ databases">
        <title>Genomic analysis of 38 Legionella species identifies large and diverse effector repertoires.</title>
        <authorList>
            <person name="Burstein D."/>
            <person name="Amaro F."/>
            <person name="Zusman T."/>
            <person name="Lifshitz Z."/>
            <person name="Cohen O."/>
            <person name="Gilbert J.A."/>
            <person name="Pupko T."/>
            <person name="Shuman H.A."/>
            <person name="Segal G."/>
        </authorList>
    </citation>
    <scope>NUCLEOTIDE SEQUENCE [LARGE SCALE GENOMIC DNA]</scope>
    <source>
        <strain evidence="3 4">Oak Ridge-10</strain>
    </source>
</reference>
<organism evidence="3 4">
    <name type="scientific">Legionella oakridgensis</name>
    <dbReference type="NCBI Taxonomy" id="29423"/>
    <lineage>
        <taxon>Bacteria</taxon>
        <taxon>Pseudomonadati</taxon>
        <taxon>Pseudomonadota</taxon>
        <taxon>Gammaproteobacteria</taxon>
        <taxon>Legionellales</taxon>
        <taxon>Legionellaceae</taxon>
        <taxon>Legionella</taxon>
    </lineage>
</organism>
<gene>
    <name evidence="3" type="ORF">Loak_1074</name>
</gene>
<proteinExistence type="predicted"/>
<dbReference type="GO" id="GO:0016887">
    <property type="term" value="F:ATP hydrolysis activity"/>
    <property type="evidence" value="ECO:0007669"/>
    <property type="project" value="InterPro"/>
</dbReference>
<keyword evidence="1" id="KW-0812">Transmembrane</keyword>
<evidence type="ECO:0000313" key="4">
    <source>
        <dbReference type="Proteomes" id="UP000054858"/>
    </source>
</evidence>
<dbReference type="Gene3D" id="3.40.50.300">
    <property type="entry name" value="P-loop containing nucleotide triphosphate hydrolases"/>
    <property type="match status" value="1"/>
</dbReference>
<keyword evidence="1" id="KW-0472">Membrane</keyword>
<dbReference type="SUPFAM" id="SSF52540">
    <property type="entry name" value="P-loop containing nucleoside triphosphate hydrolases"/>
    <property type="match status" value="1"/>
</dbReference>
<dbReference type="InterPro" id="IPR049945">
    <property type="entry name" value="AAA_22"/>
</dbReference>
<name>A0A0W0X352_9GAMM</name>
<keyword evidence="1" id="KW-1133">Transmembrane helix</keyword>
<dbReference type="Pfam" id="PF13401">
    <property type="entry name" value="AAA_22"/>
    <property type="match status" value="1"/>
</dbReference>